<gene>
    <name evidence="4" type="ORF">QE152_g30978</name>
</gene>
<feature type="compositionally biased region" description="Low complexity" evidence="1">
    <location>
        <begin position="30"/>
        <end position="42"/>
    </location>
</feature>
<evidence type="ECO:0000256" key="2">
    <source>
        <dbReference type="SAM" id="SignalP"/>
    </source>
</evidence>
<reference evidence="4 5" key="1">
    <citation type="journal article" date="2024" name="BMC Genomics">
        <title>De novo assembly and annotation of Popillia japonica's genome with initial clues to its potential as an invasive pest.</title>
        <authorList>
            <person name="Cucini C."/>
            <person name="Boschi S."/>
            <person name="Funari R."/>
            <person name="Cardaioli E."/>
            <person name="Iannotti N."/>
            <person name="Marturano G."/>
            <person name="Paoli F."/>
            <person name="Bruttini M."/>
            <person name="Carapelli A."/>
            <person name="Frati F."/>
            <person name="Nardi F."/>
        </authorList>
    </citation>
    <scope>NUCLEOTIDE SEQUENCE [LARGE SCALE GENOMIC DNA]</scope>
    <source>
        <strain evidence="4">DMR45628</strain>
    </source>
</reference>
<evidence type="ECO:0000313" key="4">
    <source>
        <dbReference type="EMBL" id="KAK9700854.1"/>
    </source>
</evidence>
<evidence type="ECO:0000256" key="1">
    <source>
        <dbReference type="SAM" id="MobiDB-lite"/>
    </source>
</evidence>
<feature type="compositionally biased region" description="Basic and acidic residues" evidence="1">
    <location>
        <begin position="146"/>
        <end position="157"/>
    </location>
</feature>
<dbReference type="Proteomes" id="UP001458880">
    <property type="component" value="Unassembled WGS sequence"/>
</dbReference>
<name>A0AAW1JC88_POPJA</name>
<protein>
    <recommendedName>
        <fullName evidence="3">DUF4794 domain-containing protein</fullName>
    </recommendedName>
</protein>
<proteinExistence type="predicted"/>
<evidence type="ECO:0000313" key="5">
    <source>
        <dbReference type="Proteomes" id="UP001458880"/>
    </source>
</evidence>
<accession>A0AAW1JC88</accession>
<keyword evidence="5" id="KW-1185">Reference proteome</keyword>
<dbReference type="Pfam" id="PF16042">
    <property type="entry name" value="DUF4794"/>
    <property type="match status" value="1"/>
</dbReference>
<feature type="compositionally biased region" description="Polar residues" evidence="1">
    <location>
        <begin position="55"/>
        <end position="64"/>
    </location>
</feature>
<feature type="signal peptide" evidence="2">
    <location>
        <begin position="1"/>
        <end position="17"/>
    </location>
</feature>
<comment type="caution">
    <text evidence="4">The sequence shown here is derived from an EMBL/GenBank/DDBJ whole genome shotgun (WGS) entry which is preliminary data.</text>
</comment>
<dbReference type="AlphaFoldDB" id="A0AAW1JC88"/>
<sequence>MKTAIAIILVVASLALAEPPRFRSFARQTAPAPEAESAPYAPRGWRPAGAPFTLPQRSQPQQNYGAPIANNNNYPQAQQQQEPAAEYGPPELPTELPATTEGGAEDFTEAPVPAAEYGPPELPTELPATTEGGAEDFTEAPAENLRQGDNKKSEKIEQPQNPAFFIIPQPERFVYAVHLHLLR</sequence>
<dbReference type="EMBL" id="JASPKY010000428">
    <property type="protein sequence ID" value="KAK9700854.1"/>
    <property type="molecule type" value="Genomic_DNA"/>
</dbReference>
<feature type="region of interest" description="Disordered" evidence="1">
    <location>
        <begin position="27"/>
        <end position="163"/>
    </location>
</feature>
<feature type="domain" description="DUF4794" evidence="3">
    <location>
        <begin position="37"/>
        <end position="120"/>
    </location>
</feature>
<keyword evidence="2" id="KW-0732">Signal</keyword>
<dbReference type="InterPro" id="IPR032011">
    <property type="entry name" value="DUF4794"/>
</dbReference>
<evidence type="ECO:0000259" key="3">
    <source>
        <dbReference type="Pfam" id="PF16042"/>
    </source>
</evidence>
<feature type="compositionally biased region" description="Low complexity" evidence="1">
    <location>
        <begin position="66"/>
        <end position="101"/>
    </location>
</feature>
<organism evidence="4 5">
    <name type="scientific">Popillia japonica</name>
    <name type="common">Japanese beetle</name>
    <dbReference type="NCBI Taxonomy" id="7064"/>
    <lineage>
        <taxon>Eukaryota</taxon>
        <taxon>Metazoa</taxon>
        <taxon>Ecdysozoa</taxon>
        <taxon>Arthropoda</taxon>
        <taxon>Hexapoda</taxon>
        <taxon>Insecta</taxon>
        <taxon>Pterygota</taxon>
        <taxon>Neoptera</taxon>
        <taxon>Endopterygota</taxon>
        <taxon>Coleoptera</taxon>
        <taxon>Polyphaga</taxon>
        <taxon>Scarabaeiformia</taxon>
        <taxon>Scarabaeidae</taxon>
        <taxon>Rutelinae</taxon>
        <taxon>Popillia</taxon>
    </lineage>
</organism>
<feature type="chain" id="PRO_5043631981" description="DUF4794 domain-containing protein" evidence="2">
    <location>
        <begin position="18"/>
        <end position="183"/>
    </location>
</feature>